<dbReference type="GO" id="GO:0016272">
    <property type="term" value="C:prefoldin complex"/>
    <property type="evidence" value="ECO:0007669"/>
    <property type="project" value="InterPro"/>
</dbReference>
<dbReference type="SUPFAM" id="SSF46579">
    <property type="entry name" value="Prefoldin"/>
    <property type="match status" value="1"/>
</dbReference>
<dbReference type="EMBL" id="EU964836">
    <property type="protein sequence ID" value="ACG36954.1"/>
    <property type="molecule type" value="mRNA"/>
</dbReference>
<evidence type="ECO:0000313" key="2">
    <source>
        <dbReference type="EMBL" id="ACG36954.1"/>
    </source>
</evidence>
<evidence type="ECO:0008006" key="3">
    <source>
        <dbReference type="Google" id="ProtNLM"/>
    </source>
</evidence>
<dbReference type="Pfam" id="PF01920">
    <property type="entry name" value="Prefoldin_2"/>
    <property type="match status" value="1"/>
</dbReference>
<dbReference type="AlphaFoldDB" id="B6TIM1"/>
<comment type="similarity">
    <text evidence="1">Belongs to the prefoldin subunit beta family.</text>
</comment>
<dbReference type="InterPro" id="IPR002777">
    <property type="entry name" value="PFD_beta-like"/>
</dbReference>
<dbReference type="InterPro" id="IPR009053">
    <property type="entry name" value="Prefoldin"/>
</dbReference>
<evidence type="ECO:0000256" key="1">
    <source>
        <dbReference type="ARBA" id="ARBA00008045"/>
    </source>
</evidence>
<protein>
    <recommendedName>
        <fullName evidence="3">Prefoldin subunit 1</fullName>
    </recommendedName>
</protein>
<dbReference type="GO" id="GO:0009409">
    <property type="term" value="P:response to cold"/>
    <property type="evidence" value="ECO:0007669"/>
    <property type="project" value="UniProtKB-ARBA"/>
</dbReference>
<dbReference type="GO" id="GO:0006457">
    <property type="term" value="P:protein folding"/>
    <property type="evidence" value="ECO:0007669"/>
    <property type="project" value="InterPro"/>
</dbReference>
<dbReference type="Gene3D" id="1.10.287.370">
    <property type="match status" value="1"/>
</dbReference>
<dbReference type="ExpressionAtlas" id="B6TIM1">
    <property type="expression patterns" value="baseline and differential"/>
</dbReference>
<sequence>MATAAAGLAPAKEVVEKKVELLKEIRAHEVAIAELDNLNPSRAVYQKAGNIFFRKSVKSVITTEQKQLDQAKARLSKLPLSLCVHHRRVRLFFGLSLPQ</sequence>
<accession>B6TIM1</accession>
<name>B6TIM1_MAIZE</name>
<organism evidence="2">
    <name type="scientific">Zea mays</name>
    <name type="common">Maize</name>
    <dbReference type="NCBI Taxonomy" id="4577"/>
    <lineage>
        <taxon>Eukaryota</taxon>
        <taxon>Viridiplantae</taxon>
        <taxon>Streptophyta</taxon>
        <taxon>Embryophyta</taxon>
        <taxon>Tracheophyta</taxon>
        <taxon>Spermatophyta</taxon>
        <taxon>Magnoliopsida</taxon>
        <taxon>Liliopsida</taxon>
        <taxon>Poales</taxon>
        <taxon>Poaceae</taxon>
        <taxon>PACMAD clade</taxon>
        <taxon>Panicoideae</taxon>
        <taxon>Andropogonodae</taxon>
        <taxon>Andropogoneae</taxon>
        <taxon>Tripsacinae</taxon>
        <taxon>Zea</taxon>
    </lineage>
</organism>
<dbReference type="GO" id="GO:0051082">
    <property type="term" value="F:unfolded protein binding"/>
    <property type="evidence" value="ECO:0007669"/>
    <property type="project" value="InterPro"/>
</dbReference>
<proteinExistence type="evidence at transcript level"/>
<reference evidence="2" key="1">
    <citation type="journal article" date="2009" name="Plant Mol. Biol.">
        <title>Insights into corn genes derived from large-scale cDNA sequencing.</title>
        <authorList>
            <person name="Alexandrov N.N."/>
            <person name="Brover V.V."/>
            <person name="Freidin S."/>
            <person name="Troukhan M.E."/>
            <person name="Tatarinova T.V."/>
            <person name="Zhang H."/>
            <person name="Swaller T.J."/>
            <person name="Lu Y.P."/>
            <person name="Bouck J."/>
            <person name="Flavell R.B."/>
            <person name="Feldmann K.A."/>
        </authorList>
    </citation>
    <scope>NUCLEOTIDE SEQUENCE</scope>
</reference>